<dbReference type="AlphaFoldDB" id="A0A2N0VLJ3"/>
<gene>
    <name evidence="3" type="ORF">CWD77_06070</name>
</gene>
<evidence type="ECO:0008006" key="5">
    <source>
        <dbReference type="Google" id="ProtNLM"/>
    </source>
</evidence>
<name>A0A2N0VLJ3_9BACT</name>
<protein>
    <recommendedName>
        <fullName evidence="5">Arsenate reductase</fullName>
    </recommendedName>
</protein>
<dbReference type="InterPro" id="IPR006504">
    <property type="entry name" value="Tscrpt_reg_Spx/MgsR"/>
</dbReference>
<reference evidence="3 4" key="1">
    <citation type="submission" date="2017-11" db="EMBL/GenBank/DDBJ databases">
        <title>Rhodohalobacter 15182 sp. nov., isolated from a salt lake.</title>
        <authorList>
            <person name="Han S."/>
        </authorList>
    </citation>
    <scope>NUCLEOTIDE SEQUENCE [LARGE SCALE GENOMIC DNA]</scope>
    <source>
        <strain evidence="3 4">15182</strain>
    </source>
</reference>
<dbReference type="SUPFAM" id="SSF52833">
    <property type="entry name" value="Thioredoxin-like"/>
    <property type="match status" value="1"/>
</dbReference>
<dbReference type="InterPro" id="IPR036249">
    <property type="entry name" value="Thioredoxin-like_sf"/>
</dbReference>
<dbReference type="NCBIfam" id="TIGR01617">
    <property type="entry name" value="arsC_related"/>
    <property type="match status" value="1"/>
</dbReference>
<dbReference type="Pfam" id="PF03960">
    <property type="entry name" value="ArsC"/>
    <property type="match status" value="1"/>
</dbReference>
<dbReference type="PANTHER" id="PTHR30041">
    <property type="entry name" value="ARSENATE REDUCTASE"/>
    <property type="match status" value="1"/>
</dbReference>
<dbReference type="OrthoDB" id="9794155at2"/>
<accession>A0A2N0VLJ3</accession>
<dbReference type="Proteomes" id="UP000233398">
    <property type="component" value="Unassembled WGS sequence"/>
</dbReference>
<evidence type="ECO:0000313" key="4">
    <source>
        <dbReference type="Proteomes" id="UP000233398"/>
    </source>
</evidence>
<dbReference type="EMBL" id="PISP01000001">
    <property type="protein sequence ID" value="PKD45019.1"/>
    <property type="molecule type" value="Genomic_DNA"/>
</dbReference>
<dbReference type="Gene3D" id="3.40.30.10">
    <property type="entry name" value="Glutaredoxin"/>
    <property type="match status" value="1"/>
</dbReference>
<dbReference type="PANTHER" id="PTHR30041:SF8">
    <property type="entry name" value="PROTEIN YFFB"/>
    <property type="match status" value="1"/>
</dbReference>
<proteinExistence type="inferred from homology"/>
<comment type="similarity">
    <text evidence="1 2">Belongs to the ArsC family.</text>
</comment>
<evidence type="ECO:0000256" key="1">
    <source>
        <dbReference type="ARBA" id="ARBA00007198"/>
    </source>
</evidence>
<dbReference type="RefSeq" id="WP_101072372.1">
    <property type="nucleotide sequence ID" value="NZ_PISP01000001.1"/>
</dbReference>
<dbReference type="PROSITE" id="PS51353">
    <property type="entry name" value="ARSC"/>
    <property type="match status" value="1"/>
</dbReference>
<evidence type="ECO:0000313" key="3">
    <source>
        <dbReference type="EMBL" id="PKD45019.1"/>
    </source>
</evidence>
<sequence>MIQVYGIKNCNKVRDTFKWLKDNEIEYEFVDLKKEPLTRDELQSFVNQIGLDVLINRRGMKWRQLGLKDKDLSEDELFEQLLEHQVMIKRPVLVEGEAILVGYDEDAFKAFVE</sequence>
<evidence type="ECO:0000256" key="2">
    <source>
        <dbReference type="PROSITE-ProRule" id="PRU01282"/>
    </source>
</evidence>
<comment type="caution">
    <text evidence="3">The sequence shown here is derived from an EMBL/GenBank/DDBJ whole genome shotgun (WGS) entry which is preliminary data.</text>
</comment>
<keyword evidence="4" id="KW-1185">Reference proteome</keyword>
<organism evidence="3 4">
    <name type="scientific">Rhodohalobacter barkolensis</name>
    <dbReference type="NCBI Taxonomy" id="2053187"/>
    <lineage>
        <taxon>Bacteria</taxon>
        <taxon>Pseudomonadati</taxon>
        <taxon>Balneolota</taxon>
        <taxon>Balneolia</taxon>
        <taxon>Balneolales</taxon>
        <taxon>Balneolaceae</taxon>
        <taxon>Rhodohalobacter</taxon>
    </lineage>
</organism>
<dbReference type="InterPro" id="IPR006660">
    <property type="entry name" value="Arsenate_reductase-like"/>
</dbReference>